<dbReference type="AlphaFoldDB" id="I0GP58"/>
<proteinExistence type="predicted"/>
<gene>
    <name evidence="1" type="ordered locus">SELR_08370</name>
</gene>
<reference evidence="1 2" key="1">
    <citation type="submission" date="2011-10" db="EMBL/GenBank/DDBJ databases">
        <title>Whole genome sequence of Selenomonas ruminantium subsp. lactilytica TAM6421.</title>
        <authorList>
            <person name="Oguchi A."/>
            <person name="Ankai A."/>
            <person name="Kaneko J."/>
            <person name="Yamada-Narita S."/>
            <person name="Fukui S."/>
            <person name="Takahashi M."/>
            <person name="Onodera T."/>
            <person name="Kojima S."/>
            <person name="Fushimi T."/>
            <person name="Abe N."/>
            <person name="Kamio Y."/>
            <person name="Yamazaki S."/>
            <person name="Fujita N."/>
        </authorList>
    </citation>
    <scope>NUCLEOTIDE SEQUENCE [LARGE SCALE GENOMIC DNA]</scope>
    <source>
        <strain evidence="2">NBRC 103574 / TAM6421</strain>
    </source>
</reference>
<dbReference type="SUPFAM" id="SSF69279">
    <property type="entry name" value="Phage tail proteins"/>
    <property type="match status" value="1"/>
</dbReference>
<evidence type="ECO:0000313" key="2">
    <source>
        <dbReference type="Proteomes" id="UP000007887"/>
    </source>
</evidence>
<dbReference type="EMBL" id="AP012292">
    <property type="protein sequence ID" value="BAL82545.1"/>
    <property type="molecule type" value="Genomic_DNA"/>
</dbReference>
<dbReference type="KEGG" id="sri:SELR_08370"/>
<evidence type="ECO:0000313" key="1">
    <source>
        <dbReference type="EMBL" id="BAL82545.1"/>
    </source>
</evidence>
<dbReference type="Proteomes" id="UP000007887">
    <property type="component" value="Chromosome"/>
</dbReference>
<name>I0GP58_SELRL</name>
<accession>I0GP58</accession>
<dbReference type="HOGENOM" id="CLU_030496_2_0_9"/>
<dbReference type="RefSeq" id="WP_014423984.1">
    <property type="nucleotide sequence ID" value="NC_017068.1"/>
</dbReference>
<sequence length="473" mass="53449">MKIAHNSLRVEGFPCHRILEMELYHVPNAYGRARLVMETTAQEIEFFIPRAGEEKVKLLAVDDKGGERVIFCGCLAELDYELSSQYAVVTCLLYDTCSQLDLRWQNQTYQNLQENYQTVLERSYQLAEVKTNLIFGVQDRQIGRFLTQMQETAWMFSKRLASHFHTAIFSRMNEFVPTLSVGIPAGDGTVLQLNGANAVYQQDNWRYLRYRLNQKQAGKGAISEAFQRISCESDDYACLGAEVEFRGKRYIISRVQGSLRDGQLHMKYELADNRGMLMPLYQHPHCGGRISKGKVQAVERDRVKVWFDEVDEKYDVAGNAWFPYSTGYSSQDGSGWYVMPEEQDEVRILFPSHEEDAAFGASAVNQAPARSERNKYFRAPGGNNVLMDEDGITLDCASADSFIRISQEKGIRIYSTRPITVVAEKDMDIYGKEGVLVKADDKITLQVGASNIHMDANEIGMGADTVAIGGDEE</sequence>
<dbReference type="OrthoDB" id="95423at2"/>
<dbReference type="PATRIC" id="fig|927704.6.peg.860"/>
<organism evidence="1 2">
    <name type="scientific">Selenomonas ruminantium subsp. lactilytica (strain NBRC 103574 / TAM6421)</name>
    <dbReference type="NCBI Taxonomy" id="927704"/>
    <lineage>
        <taxon>Bacteria</taxon>
        <taxon>Bacillati</taxon>
        <taxon>Bacillota</taxon>
        <taxon>Negativicutes</taxon>
        <taxon>Selenomonadales</taxon>
        <taxon>Selenomonadaceae</taxon>
        <taxon>Selenomonas</taxon>
    </lineage>
</organism>
<protein>
    <submittedName>
        <fullName evidence="1">Uncharacterized protein</fullName>
    </submittedName>
</protein>
<dbReference type="eggNOG" id="COG3501">
    <property type="taxonomic scope" value="Bacteria"/>
</dbReference>